<dbReference type="GO" id="GO:0032259">
    <property type="term" value="P:methylation"/>
    <property type="evidence" value="ECO:0007669"/>
    <property type="project" value="UniProtKB-KW"/>
</dbReference>
<dbReference type="EMBL" id="FMTY01000003">
    <property type="protein sequence ID" value="SCX09865.1"/>
    <property type="molecule type" value="Genomic_DNA"/>
</dbReference>
<dbReference type="STRING" id="329186.SAMN02927925_01461"/>
<protein>
    <submittedName>
        <fullName evidence="1">Methyltransferase domain-containing protein</fullName>
    </submittedName>
</protein>
<reference evidence="1 2" key="1">
    <citation type="submission" date="2016-10" db="EMBL/GenBank/DDBJ databases">
        <authorList>
            <person name="de Groot N.N."/>
        </authorList>
    </citation>
    <scope>NUCLEOTIDE SEQUENCE [LARGE SCALE GENOMIC DNA]</scope>
    <source>
        <strain evidence="1 2">CGMCC 1.3801</strain>
    </source>
</reference>
<evidence type="ECO:0000313" key="2">
    <source>
        <dbReference type="Proteomes" id="UP000182124"/>
    </source>
</evidence>
<proteinExistence type="predicted"/>
<dbReference type="AlphaFoldDB" id="A0A1G4VPH9"/>
<dbReference type="InterPro" id="IPR029063">
    <property type="entry name" value="SAM-dependent_MTases_sf"/>
</dbReference>
<name>A0A1G4VPH9_9FLAO</name>
<dbReference type="Proteomes" id="UP000182124">
    <property type="component" value="Unassembled WGS sequence"/>
</dbReference>
<dbReference type="GO" id="GO:0008168">
    <property type="term" value="F:methyltransferase activity"/>
    <property type="evidence" value="ECO:0007669"/>
    <property type="project" value="UniProtKB-KW"/>
</dbReference>
<dbReference type="Gene3D" id="3.40.50.150">
    <property type="entry name" value="Vaccinia Virus protein VP39"/>
    <property type="match status" value="1"/>
</dbReference>
<accession>A0A1G4VPH9</accession>
<organism evidence="1 2">
    <name type="scientific">Flavobacterium saliperosum</name>
    <dbReference type="NCBI Taxonomy" id="329186"/>
    <lineage>
        <taxon>Bacteria</taxon>
        <taxon>Pseudomonadati</taxon>
        <taxon>Bacteroidota</taxon>
        <taxon>Flavobacteriia</taxon>
        <taxon>Flavobacteriales</taxon>
        <taxon>Flavobacteriaceae</taxon>
        <taxon>Flavobacterium</taxon>
    </lineage>
</organism>
<dbReference type="SUPFAM" id="SSF53335">
    <property type="entry name" value="S-adenosyl-L-methionine-dependent methyltransferases"/>
    <property type="match status" value="1"/>
</dbReference>
<sequence>MKKIIKKVVNQLPYVRGLYIQNERYKNNACFPPGHFYSTIVDVKEIKRNEDKIWEELSNDGLNDIELNTQNQIKLLEDISKYYSEIPFEEENKENIRYKFKNGMYSYTDGIVLYSMIRHVKPKRIIEIGSGHSSALMLDVNNLFFDNSIELTFIEPFPRRLHSLITDTDRKTAKVIERIVQDVDLSIFSTLEKGDILFIDSTHVSKCGSDLNFIMFKILPLLKEGVFIHFHDIFYPFEYPKEWVYKGYNWNENYILRAFLMNNDRYQIQLFSHYMHLHHKEAFSAMPLAYLNFGGNLWLKKE</sequence>
<dbReference type="RefSeq" id="WP_035654778.1">
    <property type="nucleotide sequence ID" value="NZ_CBCSBQ010000025.1"/>
</dbReference>
<evidence type="ECO:0000313" key="1">
    <source>
        <dbReference type="EMBL" id="SCX09865.1"/>
    </source>
</evidence>
<keyword evidence="1" id="KW-0808">Transferase</keyword>
<keyword evidence="1" id="KW-0489">Methyltransferase</keyword>
<dbReference type="eggNOG" id="COG4122">
    <property type="taxonomic scope" value="Bacteria"/>
</dbReference>
<dbReference type="Pfam" id="PF13578">
    <property type="entry name" value="Methyltransf_24"/>
    <property type="match status" value="1"/>
</dbReference>
<gene>
    <name evidence="1" type="ORF">SAMN02927925_01461</name>
</gene>